<keyword evidence="2" id="KW-1185">Reference proteome</keyword>
<organism evidence="1 2">
    <name type="scientific">Peronosclerospora sorghi</name>
    <dbReference type="NCBI Taxonomy" id="230839"/>
    <lineage>
        <taxon>Eukaryota</taxon>
        <taxon>Sar</taxon>
        <taxon>Stramenopiles</taxon>
        <taxon>Oomycota</taxon>
        <taxon>Peronosporomycetes</taxon>
        <taxon>Peronosporales</taxon>
        <taxon>Peronosporaceae</taxon>
        <taxon>Peronosclerospora</taxon>
    </lineage>
</organism>
<dbReference type="EMBL" id="CM047586">
    <property type="protein sequence ID" value="KAI9909573.1"/>
    <property type="molecule type" value="Genomic_DNA"/>
</dbReference>
<evidence type="ECO:0000313" key="2">
    <source>
        <dbReference type="Proteomes" id="UP001163321"/>
    </source>
</evidence>
<dbReference type="Proteomes" id="UP001163321">
    <property type="component" value="Chromosome 7"/>
</dbReference>
<proteinExistence type="predicted"/>
<evidence type="ECO:0000313" key="1">
    <source>
        <dbReference type="EMBL" id="KAI9909573.1"/>
    </source>
</evidence>
<sequence length="236" mass="25890">MEKNVCVAHKSPGVFVAPSWESHIMGSSWVAKLKDLDAYPKTIEEFKVRTLQGGIFSIVAFVCIAWLLVSELRFYFRTDTVDKMVVDGGRNAMVSINFDIDFPYMPCSVVAIESVDMSGKVQHDIMHNIEKTPINLQGEAVGEGVRDSIGGALTNHTYLHEEKEKLACGSCYSAGAPGECCNTCEAVKAAYGRKGWMMPSLHTIVQCQVVEIEKVLRGEVEHGCRIKGSLVVSKVG</sequence>
<gene>
    <name evidence="1" type="ORF">PsorP6_014826</name>
</gene>
<name>A0ACC0VV07_9STRA</name>
<reference evidence="1 2" key="1">
    <citation type="journal article" date="2022" name="bioRxiv">
        <title>The genome of the oomycete Peronosclerospora sorghi, a cosmopolitan pathogen of maize and sorghum, is inflated with dispersed pseudogenes.</title>
        <authorList>
            <person name="Fletcher K."/>
            <person name="Martin F."/>
            <person name="Isakeit T."/>
            <person name="Cavanaugh K."/>
            <person name="Magill C."/>
            <person name="Michelmore R."/>
        </authorList>
    </citation>
    <scope>NUCLEOTIDE SEQUENCE [LARGE SCALE GENOMIC DNA]</scope>
    <source>
        <strain evidence="1">P6</strain>
    </source>
</reference>
<accession>A0ACC0VV07</accession>
<protein>
    <submittedName>
        <fullName evidence="1">Uncharacterized protein</fullName>
    </submittedName>
</protein>
<comment type="caution">
    <text evidence="1">The sequence shown here is derived from an EMBL/GenBank/DDBJ whole genome shotgun (WGS) entry which is preliminary data.</text>
</comment>